<dbReference type="AlphaFoldDB" id="A0A0D9XJ71"/>
<proteinExistence type="predicted"/>
<dbReference type="EnsemblPlants" id="LPERR10G05780.1">
    <property type="protein sequence ID" value="LPERR10G05780.1"/>
    <property type="gene ID" value="LPERR10G05780"/>
</dbReference>
<name>A0A0D9XJ71_9ORYZ</name>
<accession>A0A0D9XJ71</accession>
<organism evidence="2 3">
    <name type="scientific">Leersia perrieri</name>
    <dbReference type="NCBI Taxonomy" id="77586"/>
    <lineage>
        <taxon>Eukaryota</taxon>
        <taxon>Viridiplantae</taxon>
        <taxon>Streptophyta</taxon>
        <taxon>Embryophyta</taxon>
        <taxon>Tracheophyta</taxon>
        <taxon>Spermatophyta</taxon>
        <taxon>Magnoliopsida</taxon>
        <taxon>Liliopsida</taxon>
        <taxon>Poales</taxon>
        <taxon>Poaceae</taxon>
        <taxon>BOP clade</taxon>
        <taxon>Oryzoideae</taxon>
        <taxon>Oryzeae</taxon>
        <taxon>Oryzinae</taxon>
        <taxon>Leersia</taxon>
    </lineage>
</organism>
<reference evidence="2" key="3">
    <citation type="submission" date="2015-04" db="UniProtKB">
        <authorList>
            <consortium name="EnsemblPlants"/>
        </authorList>
    </citation>
    <scope>IDENTIFICATION</scope>
</reference>
<evidence type="ECO:0000313" key="2">
    <source>
        <dbReference type="EnsemblPlants" id="LPERR10G05780.1"/>
    </source>
</evidence>
<dbReference type="Gramene" id="LPERR10G05780.1">
    <property type="protein sequence ID" value="LPERR10G05780.1"/>
    <property type="gene ID" value="LPERR10G05780"/>
</dbReference>
<evidence type="ECO:0000256" key="1">
    <source>
        <dbReference type="SAM" id="MobiDB-lite"/>
    </source>
</evidence>
<feature type="compositionally biased region" description="Polar residues" evidence="1">
    <location>
        <begin position="102"/>
        <end position="115"/>
    </location>
</feature>
<protein>
    <submittedName>
        <fullName evidence="2">Uncharacterized protein</fullName>
    </submittedName>
</protein>
<keyword evidence="3" id="KW-1185">Reference proteome</keyword>
<reference evidence="3" key="2">
    <citation type="submission" date="2013-12" db="EMBL/GenBank/DDBJ databases">
        <authorList>
            <person name="Yu Y."/>
            <person name="Lee S."/>
            <person name="de Baynast K."/>
            <person name="Wissotski M."/>
            <person name="Liu L."/>
            <person name="Talag J."/>
            <person name="Goicoechea J."/>
            <person name="Angelova A."/>
            <person name="Jetty R."/>
            <person name="Kudrna D."/>
            <person name="Golser W."/>
            <person name="Rivera L."/>
            <person name="Zhang J."/>
            <person name="Wing R."/>
        </authorList>
    </citation>
    <scope>NUCLEOTIDE SEQUENCE</scope>
</reference>
<evidence type="ECO:0000313" key="3">
    <source>
        <dbReference type="Proteomes" id="UP000032180"/>
    </source>
</evidence>
<reference evidence="2 3" key="1">
    <citation type="submission" date="2012-08" db="EMBL/GenBank/DDBJ databases">
        <title>Oryza genome evolution.</title>
        <authorList>
            <person name="Wing R.A."/>
        </authorList>
    </citation>
    <scope>NUCLEOTIDE SEQUENCE</scope>
</reference>
<dbReference type="HOGENOM" id="CLU_169901_0_0_1"/>
<sequence length="115" mass="12932">MGKTCCDIPCISMSDLGKGGAHGCNAHNLFDGMPSQHELFEEDILLVMNEEKITREEAMHLLQEEWAEAMRRFDEKLDQLLEFFGVKVAKSEACENREEGHSTSINSTSKNVNTP</sequence>
<feature type="region of interest" description="Disordered" evidence="1">
    <location>
        <begin position="94"/>
        <end position="115"/>
    </location>
</feature>
<dbReference type="Proteomes" id="UP000032180">
    <property type="component" value="Chromosome 10"/>
</dbReference>